<gene>
    <name evidence="2" type="ORF">J4Q44_G00013810</name>
</gene>
<comment type="caution">
    <text evidence="2">The sequence shown here is derived from an EMBL/GenBank/DDBJ whole genome shotgun (WGS) entry which is preliminary data.</text>
</comment>
<sequence>MTRMFPPYSVLSGNRVSDGERALSKVLQQSSPARPLLRFSLSISHVTHGAADCTFSSRMKLRKSMNSHSNTDQKMCVRSLERKE</sequence>
<protein>
    <submittedName>
        <fullName evidence="2">Uncharacterized protein</fullName>
    </submittedName>
</protein>
<evidence type="ECO:0000313" key="2">
    <source>
        <dbReference type="EMBL" id="KAK6329403.1"/>
    </source>
</evidence>
<organism evidence="2 3">
    <name type="scientific">Coregonus suidteri</name>
    <dbReference type="NCBI Taxonomy" id="861788"/>
    <lineage>
        <taxon>Eukaryota</taxon>
        <taxon>Metazoa</taxon>
        <taxon>Chordata</taxon>
        <taxon>Craniata</taxon>
        <taxon>Vertebrata</taxon>
        <taxon>Euteleostomi</taxon>
        <taxon>Actinopterygii</taxon>
        <taxon>Neopterygii</taxon>
        <taxon>Teleostei</taxon>
        <taxon>Protacanthopterygii</taxon>
        <taxon>Salmoniformes</taxon>
        <taxon>Salmonidae</taxon>
        <taxon>Coregoninae</taxon>
        <taxon>Coregonus</taxon>
    </lineage>
</organism>
<dbReference type="EMBL" id="JAGTTL010000001">
    <property type="protein sequence ID" value="KAK6329403.1"/>
    <property type="molecule type" value="Genomic_DNA"/>
</dbReference>
<keyword evidence="3" id="KW-1185">Reference proteome</keyword>
<evidence type="ECO:0000313" key="3">
    <source>
        <dbReference type="Proteomes" id="UP001356427"/>
    </source>
</evidence>
<name>A0AAN8R9R2_9TELE</name>
<dbReference type="Proteomes" id="UP001356427">
    <property type="component" value="Unassembled WGS sequence"/>
</dbReference>
<dbReference type="AlphaFoldDB" id="A0AAN8R9R2"/>
<feature type="region of interest" description="Disordered" evidence="1">
    <location>
        <begin position="63"/>
        <end position="84"/>
    </location>
</feature>
<reference evidence="2 3" key="1">
    <citation type="submission" date="2021-04" db="EMBL/GenBank/DDBJ databases">
        <authorList>
            <person name="De Guttry C."/>
            <person name="Zahm M."/>
            <person name="Klopp C."/>
            <person name="Cabau C."/>
            <person name="Louis A."/>
            <person name="Berthelot C."/>
            <person name="Parey E."/>
            <person name="Roest Crollius H."/>
            <person name="Montfort J."/>
            <person name="Robinson-Rechavi M."/>
            <person name="Bucao C."/>
            <person name="Bouchez O."/>
            <person name="Gislard M."/>
            <person name="Lluch J."/>
            <person name="Milhes M."/>
            <person name="Lampietro C."/>
            <person name="Lopez Roques C."/>
            <person name="Donnadieu C."/>
            <person name="Braasch I."/>
            <person name="Desvignes T."/>
            <person name="Postlethwait J."/>
            <person name="Bobe J."/>
            <person name="Wedekind C."/>
            <person name="Guiguen Y."/>
        </authorList>
    </citation>
    <scope>NUCLEOTIDE SEQUENCE [LARGE SCALE GENOMIC DNA]</scope>
    <source>
        <strain evidence="2">Cs_M1</strain>
        <tissue evidence="2">Blood</tissue>
    </source>
</reference>
<evidence type="ECO:0000256" key="1">
    <source>
        <dbReference type="SAM" id="MobiDB-lite"/>
    </source>
</evidence>
<accession>A0AAN8R9R2</accession>
<proteinExistence type="predicted"/>